<accession>A0A563VK36</accession>
<keyword evidence="3" id="KW-0804">Transcription</keyword>
<dbReference type="InterPro" id="IPR009057">
    <property type="entry name" value="Homeodomain-like_sf"/>
</dbReference>
<dbReference type="OrthoDB" id="9796019at2"/>
<dbReference type="SUPFAM" id="SSF46689">
    <property type="entry name" value="Homeodomain-like"/>
    <property type="match status" value="1"/>
</dbReference>
<dbReference type="PROSITE" id="PS01081">
    <property type="entry name" value="HTH_TETR_1"/>
    <property type="match status" value="1"/>
</dbReference>
<organism evidence="7 8">
    <name type="scientific">Hyella patelloides LEGE 07179</name>
    <dbReference type="NCBI Taxonomy" id="945734"/>
    <lineage>
        <taxon>Bacteria</taxon>
        <taxon>Bacillati</taxon>
        <taxon>Cyanobacteriota</taxon>
        <taxon>Cyanophyceae</taxon>
        <taxon>Pleurocapsales</taxon>
        <taxon>Hyellaceae</taxon>
        <taxon>Hyella</taxon>
    </lineage>
</organism>
<evidence type="ECO:0000256" key="2">
    <source>
        <dbReference type="ARBA" id="ARBA00023125"/>
    </source>
</evidence>
<keyword evidence="1" id="KW-0805">Transcription regulation</keyword>
<dbReference type="SUPFAM" id="SSF48498">
    <property type="entry name" value="Tetracyclin repressor-like, C-terminal domain"/>
    <property type="match status" value="1"/>
</dbReference>
<dbReference type="Gene3D" id="1.10.357.10">
    <property type="entry name" value="Tetracycline Repressor, domain 2"/>
    <property type="match status" value="1"/>
</dbReference>
<dbReference type="Proteomes" id="UP000320055">
    <property type="component" value="Unassembled WGS sequence"/>
</dbReference>
<evidence type="ECO:0000256" key="1">
    <source>
        <dbReference type="ARBA" id="ARBA00023015"/>
    </source>
</evidence>
<dbReference type="InterPro" id="IPR050109">
    <property type="entry name" value="HTH-type_TetR-like_transc_reg"/>
</dbReference>
<dbReference type="InterPro" id="IPR036271">
    <property type="entry name" value="Tet_transcr_reg_TetR-rel_C_sf"/>
</dbReference>
<dbReference type="Gene3D" id="1.10.10.60">
    <property type="entry name" value="Homeodomain-like"/>
    <property type="match status" value="1"/>
</dbReference>
<dbReference type="InterPro" id="IPR011075">
    <property type="entry name" value="TetR_C"/>
</dbReference>
<name>A0A563VK36_9CYAN</name>
<evidence type="ECO:0000256" key="5">
    <source>
        <dbReference type="SAM" id="MobiDB-lite"/>
    </source>
</evidence>
<dbReference type="GO" id="GO:0003700">
    <property type="term" value="F:DNA-binding transcription factor activity"/>
    <property type="evidence" value="ECO:0007669"/>
    <property type="project" value="TreeGrafter"/>
</dbReference>
<keyword evidence="8" id="KW-1185">Reference proteome</keyword>
<keyword evidence="2 4" id="KW-0238">DNA-binding</keyword>
<sequence>MSTSKIKKARTPIKSGRGRPRSPETREKILKAAYEMLIEVGFMDLTIEGVAARAEVGKPTIYRRWKTKSALAMDAFLEGVNPEITFPDTGMAKEDFREQMQKVVKLMNSPRGEVLANVIGCGQANNDLITAFRENWLTPRREDAKRIFRRGVERGELREGIDAEVAIDALYSPLFYRLLLKHQPLTKEFVNELVDLVMSGLGEHSFNESRD</sequence>
<dbReference type="RefSeq" id="WP_144869538.1">
    <property type="nucleotide sequence ID" value="NZ_LR213873.1"/>
</dbReference>
<dbReference type="InterPro" id="IPR023772">
    <property type="entry name" value="DNA-bd_HTH_TetR-type_CS"/>
</dbReference>
<evidence type="ECO:0000313" key="8">
    <source>
        <dbReference type="Proteomes" id="UP000320055"/>
    </source>
</evidence>
<feature type="DNA-binding region" description="H-T-H motif" evidence="4">
    <location>
        <begin position="46"/>
        <end position="65"/>
    </location>
</feature>
<feature type="compositionally biased region" description="Basic residues" evidence="5">
    <location>
        <begin position="1"/>
        <end position="20"/>
    </location>
</feature>
<evidence type="ECO:0000256" key="3">
    <source>
        <dbReference type="ARBA" id="ARBA00023163"/>
    </source>
</evidence>
<proteinExistence type="predicted"/>
<dbReference type="Pfam" id="PF00440">
    <property type="entry name" value="TetR_N"/>
    <property type="match status" value="1"/>
</dbReference>
<dbReference type="InterPro" id="IPR001647">
    <property type="entry name" value="HTH_TetR"/>
</dbReference>
<gene>
    <name evidence="7" type="ORF">H1P_1200007</name>
</gene>
<dbReference type="Pfam" id="PF16859">
    <property type="entry name" value="TetR_C_11"/>
    <property type="match status" value="1"/>
</dbReference>
<protein>
    <submittedName>
        <fullName evidence="7">Transcriptional regulator</fullName>
    </submittedName>
</protein>
<evidence type="ECO:0000313" key="7">
    <source>
        <dbReference type="EMBL" id="VEP11794.1"/>
    </source>
</evidence>
<feature type="domain" description="HTH tetR-type" evidence="6">
    <location>
        <begin position="23"/>
        <end position="83"/>
    </location>
</feature>
<dbReference type="PANTHER" id="PTHR30055:SF148">
    <property type="entry name" value="TETR-FAMILY TRANSCRIPTIONAL REGULATOR"/>
    <property type="match status" value="1"/>
</dbReference>
<dbReference type="GO" id="GO:0000976">
    <property type="term" value="F:transcription cis-regulatory region binding"/>
    <property type="evidence" value="ECO:0007669"/>
    <property type="project" value="TreeGrafter"/>
</dbReference>
<evidence type="ECO:0000256" key="4">
    <source>
        <dbReference type="PROSITE-ProRule" id="PRU00335"/>
    </source>
</evidence>
<feature type="region of interest" description="Disordered" evidence="5">
    <location>
        <begin position="1"/>
        <end position="24"/>
    </location>
</feature>
<dbReference type="AlphaFoldDB" id="A0A563VK36"/>
<dbReference type="PROSITE" id="PS50977">
    <property type="entry name" value="HTH_TETR_2"/>
    <property type="match status" value="1"/>
</dbReference>
<evidence type="ECO:0000259" key="6">
    <source>
        <dbReference type="PROSITE" id="PS50977"/>
    </source>
</evidence>
<dbReference type="PANTHER" id="PTHR30055">
    <property type="entry name" value="HTH-TYPE TRANSCRIPTIONAL REGULATOR RUTR"/>
    <property type="match status" value="1"/>
</dbReference>
<dbReference type="EMBL" id="CAACVJ010000025">
    <property type="protein sequence ID" value="VEP11794.1"/>
    <property type="molecule type" value="Genomic_DNA"/>
</dbReference>
<reference evidence="7 8" key="1">
    <citation type="submission" date="2019-01" db="EMBL/GenBank/DDBJ databases">
        <authorList>
            <person name="Brito A."/>
        </authorList>
    </citation>
    <scope>NUCLEOTIDE SEQUENCE [LARGE SCALE GENOMIC DNA]</scope>
    <source>
        <strain evidence="7">1</strain>
    </source>
</reference>
<dbReference type="PRINTS" id="PR00455">
    <property type="entry name" value="HTHTETR"/>
</dbReference>